<evidence type="ECO:0000256" key="1">
    <source>
        <dbReference type="SAM" id="Phobius"/>
    </source>
</evidence>
<dbReference type="EMBL" id="MN739677">
    <property type="protein sequence ID" value="QHT20010.1"/>
    <property type="molecule type" value="Genomic_DNA"/>
</dbReference>
<feature type="transmembrane region" description="Helical" evidence="1">
    <location>
        <begin position="81"/>
        <end position="98"/>
    </location>
</feature>
<proteinExistence type="predicted"/>
<keyword evidence="1" id="KW-0812">Transmembrane</keyword>
<name>A0A6C0DUG0_9ZZZZ</name>
<feature type="transmembrane region" description="Helical" evidence="1">
    <location>
        <begin position="7"/>
        <end position="24"/>
    </location>
</feature>
<feature type="transmembrane region" description="Helical" evidence="1">
    <location>
        <begin position="30"/>
        <end position="48"/>
    </location>
</feature>
<reference evidence="2" key="1">
    <citation type="journal article" date="2020" name="Nature">
        <title>Giant virus diversity and host interactions through global metagenomics.</title>
        <authorList>
            <person name="Schulz F."/>
            <person name="Roux S."/>
            <person name="Paez-Espino D."/>
            <person name="Jungbluth S."/>
            <person name="Walsh D.A."/>
            <person name="Denef V.J."/>
            <person name="McMahon K.D."/>
            <person name="Konstantinidis K.T."/>
            <person name="Eloe-Fadrosh E.A."/>
            <person name="Kyrpides N.C."/>
            <person name="Woyke T."/>
        </authorList>
    </citation>
    <scope>NUCLEOTIDE SEQUENCE</scope>
    <source>
        <strain evidence="2">GVMAG-M-3300023174-60</strain>
    </source>
</reference>
<dbReference type="AlphaFoldDB" id="A0A6C0DUG0"/>
<feature type="transmembrane region" description="Helical" evidence="1">
    <location>
        <begin position="55"/>
        <end position="75"/>
    </location>
</feature>
<keyword evidence="1" id="KW-1133">Transmembrane helix</keyword>
<organism evidence="2">
    <name type="scientific">viral metagenome</name>
    <dbReference type="NCBI Taxonomy" id="1070528"/>
    <lineage>
        <taxon>unclassified sequences</taxon>
        <taxon>metagenomes</taxon>
        <taxon>organismal metagenomes</taxon>
    </lineage>
</organism>
<sequence>MTRIDYIFSYWIFLWYLLYLFGIVNFNPKFAILCGVIENIGILLLMFYYGTKKHLVLLFLIMFILLKIIPLYSIWNTQIRVRDIVALIILFMIYLIWVNKSLSDFIKQTQDLVIYNKNTLPGMMFLDKIIAD</sequence>
<evidence type="ECO:0000313" key="2">
    <source>
        <dbReference type="EMBL" id="QHT20010.1"/>
    </source>
</evidence>
<accession>A0A6C0DUG0</accession>
<keyword evidence="1" id="KW-0472">Membrane</keyword>
<protein>
    <submittedName>
        <fullName evidence="2">Uncharacterized protein</fullName>
    </submittedName>
</protein>